<protein>
    <submittedName>
        <fullName evidence="2">LAMI_0C03510g1_1</fullName>
    </submittedName>
</protein>
<name>A0A1G4J1J6_9SACH</name>
<dbReference type="EMBL" id="LT598466">
    <property type="protein sequence ID" value="SCU83512.1"/>
    <property type="molecule type" value="Genomic_DNA"/>
</dbReference>
<evidence type="ECO:0000313" key="2">
    <source>
        <dbReference type="EMBL" id="SCU83512.1"/>
    </source>
</evidence>
<gene>
    <name evidence="2" type="ORF">LAMI_0C03510G</name>
</gene>
<dbReference type="Proteomes" id="UP000191024">
    <property type="component" value="Chromosome C"/>
</dbReference>
<proteinExistence type="predicted"/>
<organism evidence="2 3">
    <name type="scientific">Lachancea mirantina</name>
    <dbReference type="NCBI Taxonomy" id="1230905"/>
    <lineage>
        <taxon>Eukaryota</taxon>
        <taxon>Fungi</taxon>
        <taxon>Dikarya</taxon>
        <taxon>Ascomycota</taxon>
        <taxon>Saccharomycotina</taxon>
        <taxon>Saccharomycetes</taxon>
        <taxon>Saccharomycetales</taxon>
        <taxon>Saccharomycetaceae</taxon>
        <taxon>Lachancea</taxon>
    </lineage>
</organism>
<dbReference type="FunFam" id="3.90.79.10:FF:000019">
    <property type="entry name" value="Thiamin pyrophosphokinase, putative"/>
    <property type="match status" value="1"/>
</dbReference>
<reference evidence="3" key="1">
    <citation type="submission" date="2016-03" db="EMBL/GenBank/DDBJ databases">
        <authorList>
            <person name="Devillers H."/>
        </authorList>
    </citation>
    <scope>NUCLEOTIDE SEQUENCE [LARGE SCALE GENOMIC DNA]</scope>
</reference>
<dbReference type="OrthoDB" id="10261522at2759"/>
<accession>A0A1G4J1J6</accession>
<dbReference type="CDD" id="cd03676">
    <property type="entry name" value="NUDIX_Tnr3_like"/>
    <property type="match status" value="1"/>
</dbReference>
<dbReference type="Pfam" id="PF15916">
    <property type="entry name" value="DUF4743"/>
    <property type="match status" value="1"/>
</dbReference>
<dbReference type="PROSITE" id="PS51462">
    <property type="entry name" value="NUDIX"/>
    <property type="match status" value="1"/>
</dbReference>
<evidence type="ECO:0000313" key="3">
    <source>
        <dbReference type="Proteomes" id="UP000191024"/>
    </source>
</evidence>
<feature type="domain" description="Nudix hydrolase" evidence="1">
    <location>
        <begin position="156"/>
        <end position="307"/>
    </location>
</feature>
<keyword evidence="3" id="KW-1185">Reference proteome</keyword>
<dbReference type="InterPro" id="IPR000086">
    <property type="entry name" value="NUDIX_hydrolase_dom"/>
</dbReference>
<dbReference type="Gene3D" id="3.90.79.10">
    <property type="entry name" value="Nucleoside Triphosphate Pyrophosphohydrolase"/>
    <property type="match status" value="1"/>
</dbReference>
<dbReference type="SUPFAM" id="SSF55811">
    <property type="entry name" value="Nudix"/>
    <property type="match status" value="1"/>
</dbReference>
<dbReference type="InterPro" id="IPR031804">
    <property type="entry name" value="DUF4743"/>
</dbReference>
<dbReference type="PANTHER" id="PTHR13622:SF8">
    <property type="entry name" value="THIAMIN PYROPHOSPHOKINASE 1"/>
    <property type="match status" value="1"/>
</dbReference>
<dbReference type="GO" id="GO:0044715">
    <property type="term" value="F:8-oxo-dGDP phosphatase activity"/>
    <property type="evidence" value="ECO:0007669"/>
    <property type="project" value="TreeGrafter"/>
</dbReference>
<dbReference type="InterPro" id="IPR015797">
    <property type="entry name" value="NUDIX_hydrolase-like_dom_sf"/>
</dbReference>
<evidence type="ECO:0000259" key="1">
    <source>
        <dbReference type="PROSITE" id="PS51462"/>
    </source>
</evidence>
<dbReference type="PANTHER" id="PTHR13622">
    <property type="entry name" value="THIAMIN PYROPHOSPHOKINASE"/>
    <property type="match status" value="1"/>
</dbReference>
<sequence>MTEVVTISGKQVLKRSDQDEKDGFSFLSIVESVDKLSMDYFSDEHFLENVYSLKTHDGTQIGFVLKCVIKEFLSCAKNEFDQVFRLLESDKALQFLSEDYDQRNCQLNQLALQLREKSSFECLKGWRNEFYTVFEKDKRKYVLVERAIAGLLGIVTYGVHINGFVKDRETGDLKFWVPRRSATKATWPSMLDNTIAGGLGHPHGIYETIFKEGMEEAHLPREIIQNYLVAVGAVTYFYFQGDDKFTSESSLVTGEVEYLFDLQLPENVIPRPHDDEVESFQLLTLQEVVTSIRRLAFKPNCALVLVEFLIRHGFITAENEPNYLVILNRIHRNLPLPLMG</sequence>
<dbReference type="AlphaFoldDB" id="A0A1G4J1J6"/>
<dbReference type="STRING" id="1230905.A0A1G4J1J6"/>